<evidence type="ECO:0000313" key="2">
    <source>
        <dbReference type="EMBL" id="KXU10324.1"/>
    </source>
</evidence>
<dbReference type="EMBL" id="LQXV01000079">
    <property type="protein sequence ID" value="KXU10324.1"/>
    <property type="molecule type" value="Genomic_DNA"/>
</dbReference>
<dbReference type="CDD" id="cd17748">
    <property type="entry name" value="BRCT_DNA_ligase_like"/>
    <property type="match status" value="1"/>
</dbReference>
<feature type="domain" description="BRCT" evidence="1">
    <location>
        <begin position="7"/>
        <end position="97"/>
    </location>
</feature>
<organism evidence="2 3">
    <name type="scientific">Streptococcus gallolyticus</name>
    <dbReference type="NCBI Taxonomy" id="315405"/>
    <lineage>
        <taxon>Bacteria</taxon>
        <taxon>Bacillati</taxon>
        <taxon>Bacillota</taxon>
        <taxon>Bacilli</taxon>
        <taxon>Lactobacillales</taxon>
        <taxon>Streptococcaceae</taxon>
        <taxon>Streptococcus</taxon>
    </lineage>
</organism>
<dbReference type="SUPFAM" id="SSF52113">
    <property type="entry name" value="BRCT domain"/>
    <property type="match status" value="1"/>
</dbReference>
<dbReference type="AlphaFoldDB" id="A0A139R6L6"/>
<dbReference type="Gene3D" id="3.40.50.10190">
    <property type="entry name" value="BRCT domain"/>
    <property type="match status" value="1"/>
</dbReference>
<evidence type="ECO:0000259" key="1">
    <source>
        <dbReference type="PROSITE" id="PS50172"/>
    </source>
</evidence>
<evidence type="ECO:0000313" key="3">
    <source>
        <dbReference type="Proteomes" id="UP000071927"/>
    </source>
</evidence>
<comment type="caution">
    <text evidence="2">The sequence shown here is derived from an EMBL/GenBank/DDBJ whole genome shotgun (WGS) entry which is preliminary data.</text>
</comment>
<reference evidence="2 3" key="1">
    <citation type="submission" date="2016-01" db="EMBL/GenBank/DDBJ databases">
        <title>Highly variable Streptococcus oralis are common among viridans streptococci isolated from primates.</title>
        <authorList>
            <person name="Denapaite D."/>
            <person name="Rieger M."/>
            <person name="Koendgen S."/>
            <person name="Brueckner R."/>
            <person name="Ochigava I."/>
            <person name="Kappeler P."/>
            <person name="Maetz-Rensing K."/>
            <person name="Leendertz F."/>
            <person name="Hakenbeck R."/>
        </authorList>
    </citation>
    <scope>NUCLEOTIDE SEQUENCE [LARGE SCALE GENOMIC DNA]</scope>
    <source>
        <strain evidence="2 3">DD03</strain>
    </source>
</reference>
<dbReference type="PROSITE" id="PS50172">
    <property type="entry name" value="BRCT"/>
    <property type="match status" value="1"/>
</dbReference>
<accession>A0A139R6L6</accession>
<dbReference type="InterPro" id="IPR036420">
    <property type="entry name" value="BRCT_dom_sf"/>
</dbReference>
<dbReference type="Proteomes" id="UP000071927">
    <property type="component" value="Unassembled WGS sequence"/>
</dbReference>
<sequence>MMPMLTLTDKVVVITGSLRPMTRQEAVIFLENQGAIVQNYVSAQTEILIAGHKQLDLFEPDKRSKKYEAVMKRQAGGQNITIISEEAFFALVKESQV</sequence>
<gene>
    <name evidence="2" type="ORF">SGADD03_00228</name>
</gene>
<dbReference type="PATRIC" id="fig|315405.12.peg.297"/>
<proteinExistence type="predicted"/>
<dbReference type="Pfam" id="PF00533">
    <property type="entry name" value="BRCT"/>
    <property type="match status" value="1"/>
</dbReference>
<name>A0A139R6L6_9STRE</name>
<protein>
    <recommendedName>
        <fullName evidence="1">BRCT domain-containing protein</fullName>
    </recommendedName>
</protein>
<dbReference type="InterPro" id="IPR001357">
    <property type="entry name" value="BRCT_dom"/>
</dbReference>